<feature type="region of interest" description="Disordered" evidence="6">
    <location>
        <begin position="36"/>
        <end position="79"/>
    </location>
</feature>
<evidence type="ECO:0000256" key="8">
    <source>
        <dbReference type="SAM" id="SignalP"/>
    </source>
</evidence>
<name>K4A7V2_SETIT</name>
<dbReference type="HAMAP" id="MF_01938">
    <property type="entry name" value="MenA_2"/>
    <property type="match status" value="1"/>
</dbReference>
<evidence type="ECO:0000256" key="3">
    <source>
        <dbReference type="ARBA" id="ARBA00022692"/>
    </source>
</evidence>
<dbReference type="InterPro" id="IPR000537">
    <property type="entry name" value="UbiA_prenyltransferase"/>
</dbReference>
<feature type="transmembrane region" description="Helical" evidence="7">
    <location>
        <begin position="290"/>
        <end position="310"/>
    </location>
</feature>
<evidence type="ECO:0000256" key="1">
    <source>
        <dbReference type="ARBA" id="ARBA00004141"/>
    </source>
</evidence>
<dbReference type="EMBL" id="AGNK02006100">
    <property type="status" value="NOT_ANNOTATED_CDS"/>
    <property type="molecule type" value="Genomic_DNA"/>
</dbReference>
<dbReference type="Gramene" id="KQK92198">
    <property type="protein sequence ID" value="KQK92198"/>
    <property type="gene ID" value="SETIT_034958mg"/>
</dbReference>
<keyword evidence="4 7" id="KW-1133">Transmembrane helix</keyword>
<dbReference type="PANTHER" id="PTHR13929">
    <property type="entry name" value="1,4-DIHYDROXY-2-NAPHTHOATE OCTAPRENYLTRANSFERASE"/>
    <property type="match status" value="1"/>
</dbReference>
<dbReference type="HOGENOM" id="CLU_486095_0_0_1"/>
<feature type="chain" id="PRO_5010969186" description="1,4-dihydroxy-2-naphthoate octaprenyltransferase" evidence="8">
    <location>
        <begin position="26"/>
        <end position="561"/>
    </location>
</feature>
<dbReference type="CDD" id="cd13962">
    <property type="entry name" value="PT_UbiA_UBIAD1"/>
    <property type="match status" value="1"/>
</dbReference>
<feature type="transmembrane region" description="Helical" evidence="7">
    <location>
        <begin position="431"/>
        <end position="452"/>
    </location>
</feature>
<feature type="transmembrane region" description="Helical" evidence="7">
    <location>
        <begin position="533"/>
        <end position="555"/>
    </location>
</feature>
<dbReference type="STRING" id="4555.K4A7V2"/>
<protein>
    <recommendedName>
        <fullName evidence="11">1,4-dihydroxy-2-naphthoate octaprenyltransferase</fullName>
    </recommendedName>
</protein>
<evidence type="ECO:0000256" key="2">
    <source>
        <dbReference type="ARBA" id="ARBA00022679"/>
    </source>
</evidence>
<feature type="transmembrane region" description="Helical" evidence="7">
    <location>
        <begin position="392"/>
        <end position="411"/>
    </location>
</feature>
<dbReference type="InterPro" id="IPR026046">
    <property type="entry name" value="UBIAD1"/>
</dbReference>
<comment type="subcellular location">
    <subcellularLocation>
        <location evidence="1">Membrane</location>
        <topology evidence="1">Multi-pass membrane protein</topology>
    </subcellularLocation>
</comment>
<keyword evidence="10" id="KW-1185">Reference proteome</keyword>
<keyword evidence="2" id="KW-0808">Transferase</keyword>
<sequence>MLPCGLWRGFPWVGSKLALHSLVAAVTTASLASSCIPPRTCRPREQAGGGRAPRTPRTARRRQTLTRTPAVSSHGLARRDYVGESRRRRCVRPFPGRELTGLSRRGGIQYPLEFPMIAQPMPIADHNGYTREHGRMGGNGVRVAPFEIGCQSGAGGPAARAPLPLPDAGARDALRGAPRLTSPGLTILPAPARPQLMPLAGIALAPFLLVTPLAPSPRRSCVATAAARRPSALRRARCSATAASGEAEEFGELSRATLLWRAAKLPIYSVALVPLTVGSASAYHHAGLFFARRYFTILAAAVLVITWLNLSNDVFDSDTGADKNKKESVVNIIGSRAVTQNAANVSLLLGFVGLFWAFAEAGDARFIFLVMCAIFCGYVYQCPPFRLSYQGLGEPLCFAAFGPLATTAFYFSNSSVNISSGKVVLPLTKTVVASSVLVGLTTTLILFCSHFHQIDGDLAVGKMSPLVRVGTEAGSRIVAVAIAMLYILLAAFAISKALPSACTVLCGLTLPVGKLVVDYVLKNHEDNAKIFMAKYYCVRLHALFGMALASGLVLARNGVLA</sequence>
<feature type="transmembrane region" description="Helical" evidence="7">
    <location>
        <begin position="473"/>
        <end position="492"/>
    </location>
</feature>
<dbReference type="NCBIfam" id="TIGR02235">
    <property type="entry name" value="menA_cyano-plnt"/>
    <property type="match status" value="1"/>
</dbReference>
<proteinExistence type="inferred from homology"/>
<keyword evidence="8" id="KW-0732">Signal</keyword>
<evidence type="ECO:0000256" key="6">
    <source>
        <dbReference type="SAM" id="MobiDB-lite"/>
    </source>
</evidence>
<dbReference type="eggNOG" id="KOG4581">
    <property type="taxonomic scope" value="Eukaryota"/>
</dbReference>
<dbReference type="FunCoup" id="K4A7V2">
    <property type="interactions" value="1338"/>
</dbReference>
<feature type="transmembrane region" description="Helical" evidence="7">
    <location>
        <begin position="341"/>
        <end position="358"/>
    </location>
</feature>
<dbReference type="Proteomes" id="UP000004995">
    <property type="component" value="Unassembled WGS sequence"/>
</dbReference>
<evidence type="ECO:0000256" key="7">
    <source>
        <dbReference type="SAM" id="Phobius"/>
    </source>
</evidence>
<dbReference type="InParanoid" id="K4A7V2"/>
<dbReference type="InterPro" id="IPR011937">
    <property type="entry name" value="DHNA_phytyltransferase_MenA"/>
</dbReference>
<evidence type="ECO:0000313" key="9">
    <source>
        <dbReference type="EnsemblPlants" id="KQK92198"/>
    </source>
</evidence>
<dbReference type="EnsemblPlants" id="KQK92198">
    <property type="protein sequence ID" value="KQK92198"/>
    <property type="gene ID" value="SETIT_034958mg"/>
</dbReference>
<dbReference type="GO" id="GO:0042372">
    <property type="term" value="P:phylloquinone biosynthetic process"/>
    <property type="evidence" value="ECO:0000318"/>
    <property type="project" value="GO_Central"/>
</dbReference>
<dbReference type="AlphaFoldDB" id="K4A7V2"/>
<dbReference type="GO" id="GO:0016020">
    <property type="term" value="C:membrane"/>
    <property type="evidence" value="ECO:0007669"/>
    <property type="project" value="UniProtKB-SubCell"/>
</dbReference>
<evidence type="ECO:0000256" key="4">
    <source>
        <dbReference type="ARBA" id="ARBA00022989"/>
    </source>
</evidence>
<organism evidence="9 10">
    <name type="scientific">Setaria italica</name>
    <name type="common">Foxtail millet</name>
    <name type="synonym">Panicum italicum</name>
    <dbReference type="NCBI Taxonomy" id="4555"/>
    <lineage>
        <taxon>Eukaryota</taxon>
        <taxon>Viridiplantae</taxon>
        <taxon>Streptophyta</taxon>
        <taxon>Embryophyta</taxon>
        <taxon>Tracheophyta</taxon>
        <taxon>Spermatophyta</taxon>
        <taxon>Magnoliopsida</taxon>
        <taxon>Liliopsida</taxon>
        <taxon>Poales</taxon>
        <taxon>Poaceae</taxon>
        <taxon>PACMAD clade</taxon>
        <taxon>Panicoideae</taxon>
        <taxon>Panicodae</taxon>
        <taxon>Paniceae</taxon>
        <taxon>Cenchrinae</taxon>
        <taxon>Setaria</taxon>
    </lineage>
</organism>
<feature type="transmembrane region" description="Helical" evidence="7">
    <location>
        <begin position="364"/>
        <end position="380"/>
    </location>
</feature>
<dbReference type="GO" id="GO:0004659">
    <property type="term" value="F:prenyltransferase activity"/>
    <property type="evidence" value="ECO:0000318"/>
    <property type="project" value="GO_Central"/>
</dbReference>
<dbReference type="PANTHER" id="PTHR13929:SF0">
    <property type="entry name" value="UBIA PRENYLTRANSFERASE DOMAIN-CONTAINING PROTEIN 1"/>
    <property type="match status" value="1"/>
</dbReference>
<feature type="transmembrane region" description="Helical" evidence="7">
    <location>
        <begin position="265"/>
        <end position="284"/>
    </location>
</feature>
<evidence type="ECO:0000256" key="5">
    <source>
        <dbReference type="ARBA" id="ARBA00023136"/>
    </source>
</evidence>
<dbReference type="Pfam" id="PF01040">
    <property type="entry name" value="UbiA"/>
    <property type="match status" value="1"/>
</dbReference>
<keyword evidence="3 7" id="KW-0812">Transmembrane</keyword>
<feature type="signal peptide" evidence="8">
    <location>
        <begin position="1"/>
        <end position="25"/>
    </location>
</feature>
<dbReference type="OMA" id="DWAGRAN"/>
<evidence type="ECO:0008006" key="11">
    <source>
        <dbReference type="Google" id="ProtNLM"/>
    </source>
</evidence>
<evidence type="ECO:0000313" key="10">
    <source>
        <dbReference type="Proteomes" id="UP000004995"/>
    </source>
</evidence>
<accession>K4A7V2</accession>
<reference evidence="10" key="1">
    <citation type="journal article" date="2012" name="Nat. Biotechnol.">
        <title>Reference genome sequence of the model plant Setaria.</title>
        <authorList>
            <person name="Bennetzen J.L."/>
            <person name="Schmutz J."/>
            <person name="Wang H."/>
            <person name="Percifield R."/>
            <person name="Hawkins J."/>
            <person name="Pontaroli A.C."/>
            <person name="Estep M."/>
            <person name="Feng L."/>
            <person name="Vaughn J.N."/>
            <person name="Grimwood J."/>
            <person name="Jenkins J."/>
            <person name="Barry K."/>
            <person name="Lindquist E."/>
            <person name="Hellsten U."/>
            <person name="Deshpande S."/>
            <person name="Wang X."/>
            <person name="Wu X."/>
            <person name="Mitros T."/>
            <person name="Triplett J."/>
            <person name="Yang X."/>
            <person name="Ye C.Y."/>
            <person name="Mauro-Herrera M."/>
            <person name="Wang L."/>
            <person name="Li P."/>
            <person name="Sharma M."/>
            <person name="Sharma R."/>
            <person name="Ronald P.C."/>
            <person name="Panaud O."/>
            <person name="Kellogg E.A."/>
            <person name="Brutnell T.P."/>
            <person name="Doust A.N."/>
            <person name="Tuskan G.A."/>
            <person name="Rokhsar D."/>
            <person name="Devos K.M."/>
        </authorList>
    </citation>
    <scope>NUCLEOTIDE SEQUENCE [LARGE SCALE GENOMIC DNA]</scope>
    <source>
        <strain evidence="10">cv. Yugu1</strain>
    </source>
</reference>
<dbReference type="ExpressionAtlas" id="K4A7V2">
    <property type="expression patterns" value="baseline"/>
</dbReference>
<dbReference type="GO" id="GO:0006744">
    <property type="term" value="P:ubiquinone biosynthetic process"/>
    <property type="evidence" value="ECO:0000318"/>
    <property type="project" value="GO_Central"/>
</dbReference>
<keyword evidence="5 7" id="KW-0472">Membrane</keyword>
<reference evidence="9" key="2">
    <citation type="submission" date="2018-08" db="UniProtKB">
        <authorList>
            <consortium name="EnsemblPlants"/>
        </authorList>
    </citation>
    <scope>IDENTIFICATION</scope>
    <source>
        <strain evidence="9">Yugu1</strain>
    </source>
</reference>